<feature type="non-terminal residue" evidence="1">
    <location>
        <position position="71"/>
    </location>
</feature>
<accession>W1Y3I1</accession>
<comment type="caution">
    <text evidence="1">The sequence shown here is derived from an EMBL/GenBank/DDBJ whole genome shotgun (WGS) entry which is preliminary data.</text>
</comment>
<feature type="non-terminal residue" evidence="1">
    <location>
        <position position="1"/>
    </location>
</feature>
<dbReference type="AlphaFoldDB" id="W1Y3I1"/>
<evidence type="ECO:0000313" key="1">
    <source>
        <dbReference type="EMBL" id="ETJ35684.1"/>
    </source>
</evidence>
<name>W1Y3I1_9ZZZZ</name>
<organism evidence="1">
    <name type="scientific">human gut metagenome</name>
    <dbReference type="NCBI Taxonomy" id="408170"/>
    <lineage>
        <taxon>unclassified sequences</taxon>
        <taxon>metagenomes</taxon>
        <taxon>organismal metagenomes</taxon>
    </lineage>
</organism>
<reference evidence="1" key="1">
    <citation type="submission" date="2013-12" db="EMBL/GenBank/DDBJ databases">
        <title>A Varibaculum cambriense genome reconstructed from a premature infant gut community with otherwise low bacterial novelty that shifts toward anaerobic metabolism during the third week of life.</title>
        <authorList>
            <person name="Brown C.T."/>
            <person name="Sharon I."/>
            <person name="Thomas B.C."/>
            <person name="Castelle C.J."/>
            <person name="Morowitz M.J."/>
            <person name="Banfield J.F."/>
        </authorList>
    </citation>
    <scope>NUCLEOTIDE SEQUENCE</scope>
</reference>
<sequence length="71" mass="8053">GCGVTALFGLRGAALHSILANYRVVNFLFRLPDAVLHIHIVWRIHHDRQLAVLSQHSSIAQIRAHNFLPFF</sequence>
<protein>
    <submittedName>
        <fullName evidence="1">Uncharacterized protein</fullName>
    </submittedName>
</protein>
<dbReference type="EMBL" id="AZMM01009956">
    <property type="protein sequence ID" value="ETJ35684.1"/>
    <property type="molecule type" value="Genomic_DNA"/>
</dbReference>
<gene>
    <name evidence="1" type="ORF">Q604_UNBC09956G0001</name>
</gene>
<proteinExistence type="predicted"/>